<evidence type="ECO:0000313" key="2">
    <source>
        <dbReference type="EMBL" id="TNV81814.1"/>
    </source>
</evidence>
<gene>
    <name evidence="2" type="ORF">FGO68_gene12878</name>
</gene>
<dbReference type="AlphaFoldDB" id="A0A8J8T4E1"/>
<dbReference type="Proteomes" id="UP000785679">
    <property type="component" value="Unassembled WGS sequence"/>
</dbReference>
<proteinExistence type="predicted"/>
<keyword evidence="3" id="KW-1185">Reference proteome</keyword>
<sequence length="274" mass="30509">MEGGAILTLVQPSNAEEVEALGLYQRKMNKSFSVQNMIKCIPILWQELIKIKTRVEDVTRTLDNKNVKIEKTNEFKKQLISNKRLREYFAQHPEEKEILMNDLAKNDIANRNKIMYKHLSYLPFYVIPSQIMAVTMEQIRACTTGTTSILGGAQSGSLTRDRTLTGTMITGGAVEDPLSLFADPTVSNSLLVQNLASLPAVVQSYQSQASNGGGTGETPAAVEDTAAATFAYEEPTTVNFEQLEPTSGRKRWKMKHHKKIHKKMKPAKNGYQGS</sequence>
<organism evidence="2 3">
    <name type="scientific">Halteria grandinella</name>
    <dbReference type="NCBI Taxonomy" id="5974"/>
    <lineage>
        <taxon>Eukaryota</taxon>
        <taxon>Sar</taxon>
        <taxon>Alveolata</taxon>
        <taxon>Ciliophora</taxon>
        <taxon>Intramacronucleata</taxon>
        <taxon>Spirotrichea</taxon>
        <taxon>Stichotrichia</taxon>
        <taxon>Sporadotrichida</taxon>
        <taxon>Halteriidae</taxon>
        <taxon>Halteria</taxon>
    </lineage>
</organism>
<name>A0A8J8T4E1_HALGN</name>
<evidence type="ECO:0000313" key="3">
    <source>
        <dbReference type="Proteomes" id="UP000785679"/>
    </source>
</evidence>
<accession>A0A8J8T4E1</accession>
<dbReference type="OrthoDB" id="1191041at2759"/>
<protein>
    <submittedName>
        <fullName evidence="2">Uncharacterized protein</fullName>
    </submittedName>
</protein>
<comment type="caution">
    <text evidence="2">The sequence shown here is derived from an EMBL/GenBank/DDBJ whole genome shotgun (WGS) entry which is preliminary data.</text>
</comment>
<reference evidence="2" key="1">
    <citation type="submission" date="2019-06" db="EMBL/GenBank/DDBJ databases">
        <authorList>
            <person name="Zheng W."/>
        </authorList>
    </citation>
    <scope>NUCLEOTIDE SEQUENCE</scope>
    <source>
        <strain evidence="2">QDHG01</strain>
    </source>
</reference>
<dbReference type="EMBL" id="RRYP01005710">
    <property type="protein sequence ID" value="TNV81814.1"/>
    <property type="molecule type" value="Genomic_DNA"/>
</dbReference>
<feature type="compositionally biased region" description="Basic residues" evidence="1">
    <location>
        <begin position="248"/>
        <end position="266"/>
    </location>
</feature>
<feature type="region of interest" description="Disordered" evidence="1">
    <location>
        <begin position="246"/>
        <end position="274"/>
    </location>
</feature>
<evidence type="ECO:0000256" key="1">
    <source>
        <dbReference type="SAM" id="MobiDB-lite"/>
    </source>
</evidence>